<dbReference type="SUPFAM" id="SSF52833">
    <property type="entry name" value="Thioredoxin-like"/>
    <property type="match status" value="1"/>
</dbReference>
<proteinExistence type="predicted"/>
<dbReference type="RefSeq" id="WP_106247651.1">
    <property type="nucleotide sequence ID" value="NZ_JBFAIB010000059.1"/>
</dbReference>
<evidence type="ECO:0000313" key="2">
    <source>
        <dbReference type="Proteomes" id="UP000238312"/>
    </source>
</evidence>
<dbReference type="Proteomes" id="UP000238312">
    <property type="component" value="Unassembled WGS sequence"/>
</dbReference>
<dbReference type="OrthoDB" id="3534291at2"/>
<sequence length="175" mass="18302">MEQVLAVVLVATCVVLTVAFLACLRGIAELRLRLTGRGMDPSAQLIIGRKLPESLVGLIPDATQDTLVLFMSSTCGTCHGLAASLGEFSGRQTVAIIAGDSASDLLTTLPPHVAAFDGEQAKAVDADLPMAMFPTVLLQRDGFLVAYASGSDADSAADLEVLWEQRLDVPEGMSA</sequence>
<protein>
    <recommendedName>
        <fullName evidence="3">Thioredoxin domain-containing protein</fullName>
    </recommendedName>
</protein>
<dbReference type="AlphaFoldDB" id="A0A2T0MPZ3"/>
<organism evidence="1 2">
    <name type="scientific">Nonomuraea fuscirosea</name>
    <dbReference type="NCBI Taxonomy" id="1291556"/>
    <lineage>
        <taxon>Bacteria</taxon>
        <taxon>Bacillati</taxon>
        <taxon>Actinomycetota</taxon>
        <taxon>Actinomycetes</taxon>
        <taxon>Streptosporangiales</taxon>
        <taxon>Streptosporangiaceae</taxon>
        <taxon>Nonomuraea</taxon>
    </lineage>
</organism>
<gene>
    <name evidence="1" type="ORF">B0I32_118274</name>
</gene>
<name>A0A2T0MPZ3_9ACTN</name>
<evidence type="ECO:0008006" key="3">
    <source>
        <dbReference type="Google" id="ProtNLM"/>
    </source>
</evidence>
<comment type="caution">
    <text evidence="1">The sequence shown here is derived from an EMBL/GenBank/DDBJ whole genome shotgun (WGS) entry which is preliminary data.</text>
</comment>
<dbReference type="EMBL" id="PVNG01000018">
    <property type="protein sequence ID" value="PRX60130.1"/>
    <property type="molecule type" value="Genomic_DNA"/>
</dbReference>
<reference evidence="1 2" key="1">
    <citation type="submission" date="2018-03" db="EMBL/GenBank/DDBJ databases">
        <title>Genomic Encyclopedia of Type Strains, Phase III (KMG-III): the genomes of soil and plant-associated and newly described type strains.</title>
        <authorList>
            <person name="Whitman W."/>
        </authorList>
    </citation>
    <scope>NUCLEOTIDE SEQUENCE [LARGE SCALE GENOMIC DNA]</scope>
    <source>
        <strain evidence="1 2">CGMCC 4.7104</strain>
    </source>
</reference>
<dbReference type="InterPro" id="IPR036249">
    <property type="entry name" value="Thioredoxin-like_sf"/>
</dbReference>
<keyword evidence="2" id="KW-1185">Reference proteome</keyword>
<evidence type="ECO:0000313" key="1">
    <source>
        <dbReference type="EMBL" id="PRX60130.1"/>
    </source>
</evidence>
<accession>A0A2T0MPZ3</accession>